<name>A0ABT1C9Q1_9HYPH</name>
<proteinExistence type="predicted"/>
<keyword evidence="4" id="KW-1185">Reference proteome</keyword>
<sequence length="288" mass="29940">MRFPVLRSLSLALALTGLAAQSASAQDPKRVVSIGGAATEIVYALGEEKRLAAVDTTSLYPPETKALPNVGYIRALSAEGVLSLSPDMILLEDGAGPPEAVKLIDAAGVEVVHVPAGHSVEALPEKIRTVAHALGRDSDGNAMASKVSTDLAALQKELGAVKARQKVLFILSLKDDRPLAAGEDTAADAMIRLAGAQNVLAGTKGYKGLSWEAASALQPDVILMMDRGGEAHGGDAFALPALAATPAGRNKRLIKMDALYLLGFGPRTPAAARELASRLYPDLALRQP</sequence>
<comment type="caution">
    <text evidence="3">The sequence shown here is derived from an EMBL/GenBank/DDBJ whole genome shotgun (WGS) entry which is preliminary data.</text>
</comment>
<dbReference type="SUPFAM" id="SSF53807">
    <property type="entry name" value="Helical backbone' metal receptor"/>
    <property type="match status" value="1"/>
</dbReference>
<dbReference type="Proteomes" id="UP001205906">
    <property type="component" value="Unassembled WGS sequence"/>
</dbReference>
<evidence type="ECO:0000259" key="2">
    <source>
        <dbReference type="PROSITE" id="PS50983"/>
    </source>
</evidence>
<keyword evidence="1" id="KW-0732">Signal</keyword>
<evidence type="ECO:0000256" key="1">
    <source>
        <dbReference type="SAM" id="SignalP"/>
    </source>
</evidence>
<reference evidence="3 4" key="1">
    <citation type="submission" date="2022-06" db="EMBL/GenBank/DDBJ databases">
        <title>Mesorhizobium sp. strain RP14 Genome sequencing and assembly.</title>
        <authorList>
            <person name="Kim I."/>
        </authorList>
    </citation>
    <scope>NUCLEOTIDE SEQUENCE [LARGE SCALE GENOMIC DNA]</scope>
    <source>
        <strain evidence="4">RP14(2022)</strain>
    </source>
</reference>
<organism evidence="3 4">
    <name type="scientific">Mesorhizobium liriopis</name>
    <dbReference type="NCBI Taxonomy" id="2953882"/>
    <lineage>
        <taxon>Bacteria</taxon>
        <taxon>Pseudomonadati</taxon>
        <taxon>Pseudomonadota</taxon>
        <taxon>Alphaproteobacteria</taxon>
        <taxon>Hyphomicrobiales</taxon>
        <taxon>Phyllobacteriaceae</taxon>
        <taxon>Mesorhizobium</taxon>
    </lineage>
</organism>
<accession>A0ABT1C9Q1</accession>
<dbReference type="RefSeq" id="WP_252821263.1">
    <property type="nucleotide sequence ID" value="NZ_JAMXQS010000008.1"/>
</dbReference>
<dbReference type="InterPro" id="IPR002491">
    <property type="entry name" value="ABC_transptr_periplasmic_BD"/>
</dbReference>
<dbReference type="InterPro" id="IPR050902">
    <property type="entry name" value="ABC_Transporter_SBP"/>
</dbReference>
<dbReference type="Gene3D" id="3.40.50.1980">
    <property type="entry name" value="Nitrogenase molybdenum iron protein domain"/>
    <property type="match status" value="2"/>
</dbReference>
<gene>
    <name evidence="3" type="ORF">NGM99_17445</name>
</gene>
<evidence type="ECO:0000313" key="3">
    <source>
        <dbReference type="EMBL" id="MCO6051573.1"/>
    </source>
</evidence>
<feature type="signal peptide" evidence="1">
    <location>
        <begin position="1"/>
        <end position="25"/>
    </location>
</feature>
<feature type="domain" description="Fe/B12 periplasmic-binding" evidence="2">
    <location>
        <begin position="30"/>
        <end position="283"/>
    </location>
</feature>
<dbReference type="PANTHER" id="PTHR30535">
    <property type="entry name" value="VITAMIN B12-BINDING PROTEIN"/>
    <property type="match status" value="1"/>
</dbReference>
<dbReference type="EMBL" id="JAMXQS010000008">
    <property type="protein sequence ID" value="MCO6051573.1"/>
    <property type="molecule type" value="Genomic_DNA"/>
</dbReference>
<feature type="chain" id="PRO_5047214740" evidence="1">
    <location>
        <begin position="26"/>
        <end position="288"/>
    </location>
</feature>
<dbReference type="Pfam" id="PF01497">
    <property type="entry name" value="Peripla_BP_2"/>
    <property type="match status" value="1"/>
</dbReference>
<evidence type="ECO:0000313" key="4">
    <source>
        <dbReference type="Proteomes" id="UP001205906"/>
    </source>
</evidence>
<protein>
    <submittedName>
        <fullName evidence="3">ABC transporter substrate-binding protein</fullName>
    </submittedName>
</protein>
<dbReference type="PROSITE" id="PS50983">
    <property type="entry name" value="FE_B12_PBP"/>
    <property type="match status" value="1"/>
</dbReference>
<dbReference type="PANTHER" id="PTHR30535:SF4">
    <property type="entry name" value="HEMIN-BINDING PERIPLASMIC PROTEIN HMUT"/>
    <property type="match status" value="1"/>
</dbReference>